<dbReference type="WBParaSite" id="SMRG1_45360.1">
    <property type="protein sequence ID" value="SMRG1_45360.1"/>
    <property type="gene ID" value="SMRG1_45360"/>
</dbReference>
<dbReference type="AlphaFoldDB" id="A0AA84ZRW8"/>
<proteinExistence type="predicted"/>
<evidence type="ECO:0000313" key="2">
    <source>
        <dbReference type="Proteomes" id="UP000050790"/>
    </source>
</evidence>
<protein>
    <recommendedName>
        <fullName evidence="4">PSI domain-containing protein</fullName>
    </recommendedName>
</protein>
<keyword evidence="1" id="KW-0812">Transmembrane</keyword>
<evidence type="ECO:0008006" key="4">
    <source>
        <dbReference type="Google" id="ProtNLM"/>
    </source>
</evidence>
<keyword evidence="1" id="KW-0472">Membrane</keyword>
<organism evidence="2 3">
    <name type="scientific">Schistosoma margrebowiei</name>
    <dbReference type="NCBI Taxonomy" id="48269"/>
    <lineage>
        <taxon>Eukaryota</taxon>
        <taxon>Metazoa</taxon>
        <taxon>Spiralia</taxon>
        <taxon>Lophotrochozoa</taxon>
        <taxon>Platyhelminthes</taxon>
        <taxon>Trematoda</taxon>
        <taxon>Digenea</taxon>
        <taxon>Strigeidida</taxon>
        <taxon>Schistosomatoidea</taxon>
        <taxon>Schistosomatidae</taxon>
        <taxon>Schistosoma</taxon>
    </lineage>
</organism>
<keyword evidence="1" id="KW-1133">Transmembrane helix</keyword>
<reference evidence="3" key="1">
    <citation type="submission" date="2023-11" db="UniProtKB">
        <authorList>
            <consortium name="WormBaseParasite"/>
        </authorList>
    </citation>
    <scope>IDENTIFICATION</scope>
</reference>
<dbReference type="Proteomes" id="UP000050790">
    <property type="component" value="Unassembled WGS sequence"/>
</dbReference>
<evidence type="ECO:0000256" key="1">
    <source>
        <dbReference type="SAM" id="Phobius"/>
    </source>
</evidence>
<accession>A0AA84ZRW8</accession>
<sequence length="433" mass="49190">MTGVFESLLVYAETTESIIIHLQSYFIIWSYFIGLLLLLLSLIINSSINQLVTGLSINYTYENDSFNQLKHSNYLQQIKFNQSNSIQLMNSEKILLISDRPLHLDTIFPIKFYGEYYKTVKILSNGIINIIESNLGKLSGSIKVFYGVWKTGQVDIIQNDKLLTKWKNMIPNGTFNETEESMPGSPIYYPTKIQSYAYSPHYKNTVIKVPAFLIKSNTLMEFIPDPICSDQTSCSECLKPGAFATKCYWCPRTRKCTNTHDSYGRMWKKGECQIQNSENCTVQNDVLTTPIQDIISITKPSIKRNKLTNPTQKITNNNLSEHVSSTTTVQNSENCTVQNDVLTTPIQDIISITKPSIKRNKLTNLTQKITNNNLSEHLSSTTTVQSITKKNNYVKQSGTLLRTTKNAVTFQDLRKRVDSDNLNISDGLTDIFE</sequence>
<feature type="transmembrane region" description="Helical" evidence="1">
    <location>
        <begin position="25"/>
        <end position="44"/>
    </location>
</feature>
<evidence type="ECO:0000313" key="3">
    <source>
        <dbReference type="WBParaSite" id="SMRG1_45360.1"/>
    </source>
</evidence>
<name>A0AA84ZRW8_9TREM</name>